<dbReference type="Pfam" id="PF08818">
    <property type="entry name" value="DUF1801"/>
    <property type="match status" value="1"/>
</dbReference>
<reference evidence="2 3" key="1">
    <citation type="submission" date="2020-09" db="EMBL/GenBank/DDBJ databases">
        <title>Sphingomonas sp., a new species isolated from pork steak.</title>
        <authorList>
            <person name="Heidler von Heilborn D."/>
        </authorList>
    </citation>
    <scope>NUCLEOTIDE SEQUENCE [LARGE SCALE GENOMIC DNA]</scope>
    <source>
        <strain evidence="3">S8-3T</strain>
    </source>
</reference>
<dbReference type="SUPFAM" id="SSF159888">
    <property type="entry name" value="YdhG-like"/>
    <property type="match status" value="1"/>
</dbReference>
<organism evidence="2 3">
    <name type="scientific">Sphingomonas alpina</name>
    <dbReference type="NCBI Taxonomy" id="653931"/>
    <lineage>
        <taxon>Bacteria</taxon>
        <taxon>Pseudomonadati</taxon>
        <taxon>Pseudomonadota</taxon>
        <taxon>Alphaproteobacteria</taxon>
        <taxon>Sphingomonadales</taxon>
        <taxon>Sphingomonadaceae</taxon>
        <taxon>Sphingomonas</taxon>
    </lineage>
</organism>
<feature type="domain" description="YdhG-like" evidence="1">
    <location>
        <begin position="18"/>
        <end position="124"/>
    </location>
</feature>
<dbReference type="InterPro" id="IPR014922">
    <property type="entry name" value="YdhG-like"/>
</dbReference>
<evidence type="ECO:0000313" key="2">
    <source>
        <dbReference type="EMBL" id="QNQ11268.1"/>
    </source>
</evidence>
<evidence type="ECO:0000259" key="1">
    <source>
        <dbReference type="Pfam" id="PF08818"/>
    </source>
</evidence>
<dbReference type="RefSeq" id="WP_187763551.1">
    <property type="nucleotide sequence ID" value="NZ_JANQBJ010000001.1"/>
</dbReference>
<dbReference type="Proteomes" id="UP000516148">
    <property type="component" value="Chromosome"/>
</dbReference>
<evidence type="ECO:0000313" key="3">
    <source>
        <dbReference type="Proteomes" id="UP000516148"/>
    </source>
</evidence>
<name>A0A7H0LNL5_9SPHN</name>
<proteinExistence type="predicted"/>
<protein>
    <submittedName>
        <fullName evidence="2">DUF1801 domain-containing protein</fullName>
    </submittedName>
</protein>
<gene>
    <name evidence="2" type="ORF">H3Z74_09020</name>
</gene>
<dbReference type="KEGG" id="spap:H3Z74_09020"/>
<accession>A0A7H0LNL5</accession>
<dbReference type="AlphaFoldDB" id="A0A7H0LNL5"/>
<dbReference type="EMBL" id="CP061038">
    <property type="protein sequence ID" value="QNQ11268.1"/>
    <property type="molecule type" value="Genomic_DNA"/>
</dbReference>
<sequence>MMPDPVARVFAGYPADARAALMTIRDLIFAVAAETDAVGALTETLKWGEPAYLTEASGSGSTIRIAWKPAVPDRYALYFNCKTSLVDTFRSMFETLSFEGDRAITLGIGDAVPETELSACIRLALTYHRRAGRDG</sequence>
<keyword evidence="3" id="KW-1185">Reference proteome</keyword>